<evidence type="ECO:0000313" key="2">
    <source>
        <dbReference type="Proteomes" id="UP000233469"/>
    </source>
</evidence>
<reference evidence="1 2" key="2">
    <citation type="submission" date="2017-10" db="EMBL/GenBank/DDBJ databases">
        <title>Extensive intraspecific genome diversity in a model arbuscular mycorrhizal fungus.</title>
        <authorList>
            <person name="Chen E.C.H."/>
            <person name="Morin E."/>
            <person name="Baudet D."/>
            <person name="Noel J."/>
            <person name="Ndikumana S."/>
            <person name="Charron P."/>
            <person name="St-Onge C."/>
            <person name="Giorgi J."/>
            <person name="Grigoriev I.V."/>
            <person name="Roux C."/>
            <person name="Martin F.M."/>
            <person name="Corradi N."/>
        </authorList>
    </citation>
    <scope>NUCLEOTIDE SEQUENCE [LARGE SCALE GENOMIC DNA]</scope>
    <source>
        <strain evidence="1 2">C2</strain>
    </source>
</reference>
<protein>
    <submittedName>
        <fullName evidence="1">Uncharacterized protein</fullName>
    </submittedName>
</protein>
<dbReference type="Proteomes" id="UP000233469">
    <property type="component" value="Unassembled WGS sequence"/>
</dbReference>
<accession>A0A2N1NAP9</accession>
<sequence length="74" mass="8730">MNDLHFTIAVANEEQRRIDDEALTEDLAEFDKYLKTIDRKVDDLHDEIKYIKNHINEKSLHGVNKIDPKNLELP</sequence>
<evidence type="ECO:0000313" key="1">
    <source>
        <dbReference type="EMBL" id="PKK70972.1"/>
    </source>
</evidence>
<comment type="caution">
    <text evidence="1">The sequence shown here is derived from an EMBL/GenBank/DDBJ whole genome shotgun (WGS) entry which is preliminary data.</text>
</comment>
<proteinExistence type="predicted"/>
<name>A0A2N1NAP9_9GLOM</name>
<gene>
    <name evidence="1" type="ORF">RhiirC2_745423</name>
</gene>
<dbReference type="EMBL" id="LLXL01000561">
    <property type="protein sequence ID" value="PKK70972.1"/>
    <property type="molecule type" value="Genomic_DNA"/>
</dbReference>
<feature type="non-terminal residue" evidence="1">
    <location>
        <position position="74"/>
    </location>
</feature>
<organism evidence="1 2">
    <name type="scientific">Rhizophagus irregularis</name>
    <dbReference type="NCBI Taxonomy" id="588596"/>
    <lineage>
        <taxon>Eukaryota</taxon>
        <taxon>Fungi</taxon>
        <taxon>Fungi incertae sedis</taxon>
        <taxon>Mucoromycota</taxon>
        <taxon>Glomeromycotina</taxon>
        <taxon>Glomeromycetes</taxon>
        <taxon>Glomerales</taxon>
        <taxon>Glomeraceae</taxon>
        <taxon>Rhizophagus</taxon>
    </lineage>
</organism>
<reference evidence="1 2" key="1">
    <citation type="submission" date="2016-04" db="EMBL/GenBank/DDBJ databases">
        <title>Genome analyses suggest a sexual origin of heterokaryosis in a supposedly ancient asexual fungus.</title>
        <authorList>
            <person name="Ropars J."/>
            <person name="Sedzielewska K."/>
            <person name="Noel J."/>
            <person name="Charron P."/>
            <person name="Farinelli L."/>
            <person name="Marton T."/>
            <person name="Kruger M."/>
            <person name="Pelin A."/>
            <person name="Brachmann A."/>
            <person name="Corradi N."/>
        </authorList>
    </citation>
    <scope>NUCLEOTIDE SEQUENCE [LARGE SCALE GENOMIC DNA]</scope>
    <source>
        <strain evidence="1 2">C2</strain>
    </source>
</reference>
<dbReference type="AlphaFoldDB" id="A0A2N1NAP9"/>